<evidence type="ECO:0000313" key="2">
    <source>
        <dbReference type="Proteomes" id="UP000593579"/>
    </source>
</evidence>
<comment type="caution">
    <text evidence="1">The sequence shown here is derived from an EMBL/GenBank/DDBJ whole genome shotgun (WGS) entry which is preliminary data.</text>
</comment>
<organism evidence="1 2">
    <name type="scientific">Gossypium gossypioides</name>
    <name type="common">Mexican cotton</name>
    <name type="synonym">Selera gossypioides</name>
    <dbReference type="NCBI Taxonomy" id="34282"/>
    <lineage>
        <taxon>Eukaryota</taxon>
        <taxon>Viridiplantae</taxon>
        <taxon>Streptophyta</taxon>
        <taxon>Embryophyta</taxon>
        <taxon>Tracheophyta</taxon>
        <taxon>Spermatophyta</taxon>
        <taxon>Magnoliopsida</taxon>
        <taxon>eudicotyledons</taxon>
        <taxon>Gunneridae</taxon>
        <taxon>Pentapetalae</taxon>
        <taxon>rosids</taxon>
        <taxon>malvids</taxon>
        <taxon>Malvales</taxon>
        <taxon>Malvaceae</taxon>
        <taxon>Malvoideae</taxon>
        <taxon>Gossypium</taxon>
    </lineage>
</organism>
<dbReference type="OrthoDB" id="1001213at2759"/>
<accession>A0A7J9BL82</accession>
<evidence type="ECO:0008006" key="3">
    <source>
        <dbReference type="Google" id="ProtNLM"/>
    </source>
</evidence>
<keyword evidence="2" id="KW-1185">Reference proteome</keyword>
<dbReference type="Proteomes" id="UP000593579">
    <property type="component" value="Unassembled WGS sequence"/>
</dbReference>
<protein>
    <recommendedName>
        <fullName evidence="3">BED-type domain-containing protein</fullName>
    </recommendedName>
</protein>
<sequence length="127" mass="14742">MSYNLEQCHYSYSCTDSSSSMVVIEGNKISNAQDTTHERPTPKETECLDDIKVVTYTRRNRKKTWIVWQELTVVKLADGTEKVQCNQCKIELAKNKDGKTTQYKRHLDGCVKCQTWKYDQAKIKEVV</sequence>
<dbReference type="AlphaFoldDB" id="A0A7J9BL82"/>
<reference evidence="1 2" key="1">
    <citation type="journal article" date="2019" name="Genome Biol. Evol.">
        <title>Insights into the evolution of the New World diploid cottons (Gossypium, subgenus Houzingenia) based on genome sequencing.</title>
        <authorList>
            <person name="Grover C.E."/>
            <person name="Arick M.A. 2nd"/>
            <person name="Thrash A."/>
            <person name="Conover J.L."/>
            <person name="Sanders W.S."/>
            <person name="Peterson D.G."/>
            <person name="Frelichowski J.E."/>
            <person name="Scheffler J.A."/>
            <person name="Scheffler B.E."/>
            <person name="Wendel J.F."/>
        </authorList>
    </citation>
    <scope>NUCLEOTIDE SEQUENCE [LARGE SCALE GENOMIC DNA]</scope>
    <source>
        <strain evidence="1">5</strain>
        <tissue evidence="1">Leaf</tissue>
    </source>
</reference>
<name>A0A7J9BL82_GOSGO</name>
<dbReference type="EMBL" id="JABEZY010000004">
    <property type="protein sequence ID" value="MBA0736931.1"/>
    <property type="molecule type" value="Genomic_DNA"/>
</dbReference>
<proteinExistence type="predicted"/>
<gene>
    <name evidence="1" type="ORF">Gogos_010417</name>
</gene>
<evidence type="ECO:0000313" key="1">
    <source>
        <dbReference type="EMBL" id="MBA0736931.1"/>
    </source>
</evidence>